<dbReference type="InterPro" id="IPR022703">
    <property type="entry name" value="DUF3533"/>
</dbReference>
<evidence type="ECO:0000313" key="3">
    <source>
        <dbReference type="EMBL" id="ORX66182.1"/>
    </source>
</evidence>
<dbReference type="OrthoDB" id="2140105at2759"/>
<keyword evidence="1" id="KW-0812">Transmembrane</keyword>
<feature type="transmembrane region" description="Helical" evidence="1">
    <location>
        <begin position="342"/>
        <end position="362"/>
    </location>
</feature>
<feature type="transmembrane region" description="Helical" evidence="1">
    <location>
        <begin position="209"/>
        <end position="229"/>
    </location>
</feature>
<sequence length="446" mass="49656">MHNPELDAERINIWNKSLYGAIRNHFFKNLRLLAILTVFMWSLLSITLGSNHKRGELGYLLNIELVNLDDGNIGHGLTEAIMQMPRGHTSPTWREYVKKDGYGAVVINPGLSSRLNNALLTGAAYNASEAMTLVVQSAHYPLGQLMFVQFTTMEVAARTGAMFAVELLQQFKQSSDDEAKAKANPQALLNPIGFTVDNVASYAFDLAPVMSPLTLLFCFVGVMASMVFLKFGTYITYQKARQRDIFLGKVLALTILCLLYTFQGALAYVAYKGPEYNSAHKAHKVTPEFIALPSIFTVIPNLCSGIQVPELCPTFFKWFKGLPYYHGSMLSRYIMSGAHERIGMNLGVLFGLAVFSLILLFFSTMWQEHRISIGQVDSMGWQGAEEKKTIDLEQSVESVPTTIDNRHPRFESSQEPLRGRSMAQRALSDEYEITEVSMANAAGAAM</sequence>
<keyword evidence="1" id="KW-1133">Transmembrane helix</keyword>
<feature type="transmembrane region" description="Helical" evidence="1">
    <location>
        <begin position="250"/>
        <end position="271"/>
    </location>
</feature>
<dbReference type="RefSeq" id="XP_040740209.1">
    <property type="nucleotide sequence ID" value="XM_040890665.1"/>
</dbReference>
<dbReference type="PANTHER" id="PTHR34814:SF2">
    <property type="entry name" value="DUF3533 DOMAIN-CONTAINING PROTEIN"/>
    <property type="match status" value="1"/>
</dbReference>
<dbReference type="STRING" id="61395.A0A1Y1VY19"/>
<dbReference type="GeneID" id="63807313"/>
<reference evidence="3 4" key="1">
    <citation type="submission" date="2016-07" db="EMBL/GenBank/DDBJ databases">
        <title>Pervasive Adenine N6-methylation of Active Genes in Fungi.</title>
        <authorList>
            <consortium name="DOE Joint Genome Institute"/>
            <person name="Mondo S.J."/>
            <person name="Dannebaum R.O."/>
            <person name="Kuo R.C."/>
            <person name="Labutti K."/>
            <person name="Haridas S."/>
            <person name="Kuo A."/>
            <person name="Salamov A."/>
            <person name="Ahrendt S.R."/>
            <person name="Lipzen A."/>
            <person name="Sullivan W."/>
            <person name="Andreopoulos W.B."/>
            <person name="Clum A."/>
            <person name="Lindquist E."/>
            <person name="Daum C."/>
            <person name="Ramamoorthy G.K."/>
            <person name="Gryganskyi A."/>
            <person name="Culley D."/>
            <person name="Magnuson J.K."/>
            <person name="James T.Y."/>
            <person name="O'Malley M.A."/>
            <person name="Stajich J.E."/>
            <person name="Spatafora J.W."/>
            <person name="Visel A."/>
            <person name="Grigoriev I.V."/>
        </authorList>
    </citation>
    <scope>NUCLEOTIDE SEQUENCE [LARGE SCALE GENOMIC DNA]</scope>
    <source>
        <strain evidence="3 4">ATCC 12442</strain>
    </source>
</reference>
<gene>
    <name evidence="3" type="ORF">DL89DRAFT_295679</name>
</gene>
<evidence type="ECO:0000313" key="4">
    <source>
        <dbReference type="Proteomes" id="UP000193922"/>
    </source>
</evidence>
<evidence type="ECO:0000259" key="2">
    <source>
        <dbReference type="Pfam" id="PF12051"/>
    </source>
</evidence>
<dbReference type="GO" id="GO:0016020">
    <property type="term" value="C:membrane"/>
    <property type="evidence" value="ECO:0007669"/>
    <property type="project" value="TreeGrafter"/>
</dbReference>
<keyword evidence="4" id="KW-1185">Reference proteome</keyword>
<comment type="caution">
    <text evidence="3">The sequence shown here is derived from an EMBL/GenBank/DDBJ whole genome shotgun (WGS) entry which is preliminary data.</text>
</comment>
<feature type="domain" description="DUF3533" evidence="2">
    <location>
        <begin position="284"/>
        <end position="357"/>
    </location>
</feature>
<feature type="transmembrane region" description="Helical" evidence="1">
    <location>
        <begin position="32"/>
        <end position="50"/>
    </location>
</feature>
<evidence type="ECO:0000256" key="1">
    <source>
        <dbReference type="SAM" id="Phobius"/>
    </source>
</evidence>
<keyword evidence="1" id="KW-0472">Membrane</keyword>
<accession>A0A1Y1VY19</accession>
<dbReference type="AlphaFoldDB" id="A0A1Y1VY19"/>
<organism evidence="3 4">
    <name type="scientific">Linderina pennispora</name>
    <dbReference type="NCBI Taxonomy" id="61395"/>
    <lineage>
        <taxon>Eukaryota</taxon>
        <taxon>Fungi</taxon>
        <taxon>Fungi incertae sedis</taxon>
        <taxon>Zoopagomycota</taxon>
        <taxon>Kickxellomycotina</taxon>
        <taxon>Kickxellomycetes</taxon>
        <taxon>Kickxellales</taxon>
        <taxon>Kickxellaceae</taxon>
        <taxon>Linderina</taxon>
    </lineage>
</organism>
<dbReference type="Proteomes" id="UP000193922">
    <property type="component" value="Unassembled WGS sequence"/>
</dbReference>
<name>A0A1Y1VY19_9FUNG</name>
<proteinExistence type="predicted"/>
<dbReference type="InterPro" id="IPR053001">
    <property type="entry name" value="MNNG_permease-like"/>
</dbReference>
<dbReference type="Pfam" id="PF12051">
    <property type="entry name" value="DUF3533"/>
    <property type="match status" value="2"/>
</dbReference>
<feature type="domain" description="DUF3533" evidence="2">
    <location>
        <begin position="35"/>
        <end position="262"/>
    </location>
</feature>
<dbReference type="EMBL" id="MCFD01000017">
    <property type="protein sequence ID" value="ORX66182.1"/>
    <property type="molecule type" value="Genomic_DNA"/>
</dbReference>
<protein>
    <recommendedName>
        <fullName evidence="2">DUF3533 domain-containing protein</fullName>
    </recommendedName>
</protein>
<dbReference type="PANTHER" id="PTHR34814">
    <property type="entry name" value="NITROSOGUANIDINE RESISTANCE PROTEIN SNG1"/>
    <property type="match status" value="1"/>
</dbReference>